<dbReference type="GO" id="GO:0002764">
    <property type="term" value="P:immune response-regulating signaling pathway"/>
    <property type="evidence" value="ECO:0007669"/>
    <property type="project" value="TreeGrafter"/>
</dbReference>
<dbReference type="GeneID" id="106003331"/>
<dbReference type="Pfam" id="PF00047">
    <property type="entry name" value="ig"/>
    <property type="match status" value="2"/>
</dbReference>
<dbReference type="InterPro" id="IPR013151">
    <property type="entry name" value="Immunoglobulin_dom"/>
</dbReference>
<dbReference type="PANTHER" id="PTHR11738">
    <property type="entry name" value="MHC CLASS I NK CELL RECEPTOR"/>
    <property type="match status" value="1"/>
</dbReference>
<keyword evidence="2" id="KW-1015">Disulfide bond</keyword>
<organism evidence="6 7">
    <name type="scientific">Mustela putorius furo</name>
    <name type="common">European domestic ferret</name>
    <name type="synonym">Mustela furo</name>
    <dbReference type="NCBI Taxonomy" id="9669"/>
    <lineage>
        <taxon>Eukaryota</taxon>
        <taxon>Metazoa</taxon>
        <taxon>Chordata</taxon>
        <taxon>Craniata</taxon>
        <taxon>Vertebrata</taxon>
        <taxon>Euteleostomi</taxon>
        <taxon>Mammalia</taxon>
        <taxon>Eutheria</taxon>
        <taxon>Laurasiatheria</taxon>
        <taxon>Carnivora</taxon>
        <taxon>Caniformia</taxon>
        <taxon>Musteloidea</taxon>
        <taxon>Mustelidae</taxon>
        <taxon>Mustelinae</taxon>
        <taxon>Mustela</taxon>
    </lineage>
</organism>
<feature type="domain" description="Ig-like" evidence="5">
    <location>
        <begin position="251"/>
        <end position="322"/>
    </location>
</feature>
<dbReference type="InterPro" id="IPR036179">
    <property type="entry name" value="Ig-like_dom_sf"/>
</dbReference>
<accession>A0A8U0RY48</accession>
<proteinExistence type="predicted"/>
<dbReference type="CTD" id="115653"/>
<reference evidence="7" key="1">
    <citation type="submission" date="2025-08" db="UniProtKB">
        <authorList>
            <consortium name="RefSeq"/>
        </authorList>
    </citation>
    <scope>IDENTIFICATION</scope>
    <source>
        <tissue evidence="7">Brain</tissue>
    </source>
</reference>
<dbReference type="SMART" id="SM00409">
    <property type="entry name" value="IG"/>
    <property type="match status" value="3"/>
</dbReference>
<dbReference type="CDD" id="cd05711">
    <property type="entry name" value="IgC2_D2_LILR_KIR_like"/>
    <property type="match status" value="1"/>
</dbReference>
<dbReference type="Proteomes" id="UP000000715">
    <property type="component" value="Unplaced"/>
</dbReference>
<protein>
    <submittedName>
        <fullName evidence="7">Killer cell immunoglobulin-like receptor 3DL3 isoform X1</fullName>
    </submittedName>
</protein>
<sequence>MNMNRAPFHDILCTVNSVGSPCSRSSTMSPAVISLACLGFFFSQRIGAQVGGQNKPFLSAWPSPVVPQGQHVTLHCRSHHKFETFRLYKDNDIFISKLHSTISQYGVLIGPVTPEHAGTYSCRGSYRDSPFLWSAPSDPLVIVVTGIYRKPSLLAQSGHLVKSRGNVTLVCCSEILFESFILHREGVSKDHLYHAGQHHHGGSRANFSMGPVTAAHAGTYRCFGSLNRSSHVWSAPSDPLDIVITGLHEKPSLWTQPGTVVRTGENVTLSCCSERSFDVYHLCRDEQPHECWLAKGQKHGSATQADFPLGPVHPAMGGTYRCHGFFNTSPCEWSGPSDPLYLSVTDNPRHQHVLAVPLVVIIFLAVLLFFLSRQWCPPKEDAAIMNREPEVDRMVSREDPQAEVPQEVTYTQLDHRIFMQKNTTHTSQRPGEPLHDESVYMELATG</sequence>
<dbReference type="InterPro" id="IPR013783">
    <property type="entry name" value="Ig-like_fold"/>
</dbReference>
<dbReference type="InterPro" id="IPR007110">
    <property type="entry name" value="Ig-like_dom"/>
</dbReference>
<gene>
    <name evidence="7" type="primary">KIR3DL3</name>
</gene>
<dbReference type="InterPro" id="IPR050412">
    <property type="entry name" value="Ig-like_Receptors_ImmuneReg"/>
</dbReference>
<dbReference type="GO" id="GO:0005886">
    <property type="term" value="C:plasma membrane"/>
    <property type="evidence" value="ECO:0007669"/>
    <property type="project" value="TreeGrafter"/>
</dbReference>
<dbReference type="GO" id="GO:0007166">
    <property type="term" value="P:cell surface receptor signaling pathway"/>
    <property type="evidence" value="ECO:0007669"/>
    <property type="project" value="UniProtKB-ARBA"/>
</dbReference>
<feature type="transmembrane region" description="Helical" evidence="4">
    <location>
        <begin position="352"/>
        <end position="371"/>
    </location>
</feature>
<keyword evidence="1" id="KW-0732">Signal</keyword>
<dbReference type="RefSeq" id="XP_044932875.1">
    <property type="nucleotide sequence ID" value="XM_045076940.1"/>
</dbReference>
<evidence type="ECO:0000256" key="3">
    <source>
        <dbReference type="ARBA" id="ARBA00023319"/>
    </source>
</evidence>
<keyword evidence="4" id="KW-0812">Transmembrane</keyword>
<dbReference type="InterPro" id="IPR003599">
    <property type="entry name" value="Ig_sub"/>
</dbReference>
<evidence type="ECO:0000313" key="6">
    <source>
        <dbReference type="Proteomes" id="UP000000715"/>
    </source>
</evidence>
<dbReference type="AlphaFoldDB" id="A0A8U0RY48"/>
<keyword evidence="4" id="KW-0472">Membrane</keyword>
<keyword evidence="3" id="KW-0393">Immunoglobulin domain</keyword>
<evidence type="ECO:0000256" key="1">
    <source>
        <dbReference type="ARBA" id="ARBA00022729"/>
    </source>
</evidence>
<dbReference type="PROSITE" id="PS50835">
    <property type="entry name" value="IG_LIKE"/>
    <property type="match status" value="1"/>
</dbReference>
<evidence type="ECO:0000313" key="7">
    <source>
        <dbReference type="RefSeq" id="XP_044932875.1"/>
    </source>
</evidence>
<keyword evidence="4" id="KW-1133">Transmembrane helix</keyword>
<keyword evidence="6" id="KW-1185">Reference proteome</keyword>
<dbReference type="SUPFAM" id="SSF48726">
    <property type="entry name" value="Immunoglobulin"/>
    <property type="match status" value="3"/>
</dbReference>
<name>A0A8U0RY48_MUSPF</name>
<dbReference type="OrthoDB" id="9613897at2759"/>
<evidence type="ECO:0000256" key="4">
    <source>
        <dbReference type="SAM" id="Phobius"/>
    </source>
</evidence>
<evidence type="ECO:0000259" key="5">
    <source>
        <dbReference type="PROSITE" id="PS50835"/>
    </source>
</evidence>
<evidence type="ECO:0000256" key="2">
    <source>
        <dbReference type="ARBA" id="ARBA00023157"/>
    </source>
</evidence>
<dbReference type="PANTHER" id="PTHR11738:SF113">
    <property type="entry name" value="KILLER CELL IMMUNOGLOBULIN-LIKE RECEPTOR 2DL4"/>
    <property type="match status" value="1"/>
</dbReference>
<dbReference type="Gene3D" id="2.60.40.10">
    <property type="entry name" value="Immunoglobulins"/>
    <property type="match status" value="3"/>
</dbReference>
<dbReference type="FunFam" id="2.60.40.10:FF:000049">
    <property type="entry name" value="Leukocyte immunoglobulin-like receptor subfamily B member 1"/>
    <property type="match status" value="3"/>
</dbReference>